<comment type="caution">
    <text evidence="1">The sequence shown here is derived from an EMBL/GenBank/DDBJ whole genome shotgun (WGS) entry which is preliminary data.</text>
</comment>
<gene>
    <name evidence="1" type="ORF">BJ998_009252</name>
</gene>
<dbReference type="Gene3D" id="3.30.450.40">
    <property type="match status" value="1"/>
</dbReference>
<evidence type="ECO:0000313" key="1">
    <source>
        <dbReference type="EMBL" id="MBB5897993.1"/>
    </source>
</evidence>
<proteinExistence type="predicted"/>
<dbReference type="Proteomes" id="UP000585638">
    <property type="component" value="Unassembled WGS sequence"/>
</dbReference>
<dbReference type="RefSeq" id="WP_184870461.1">
    <property type="nucleotide sequence ID" value="NZ_BAAAWY010000004.1"/>
</dbReference>
<dbReference type="SUPFAM" id="SSF55781">
    <property type="entry name" value="GAF domain-like"/>
    <property type="match status" value="1"/>
</dbReference>
<dbReference type="InterPro" id="IPR029016">
    <property type="entry name" value="GAF-like_dom_sf"/>
</dbReference>
<reference evidence="1 2" key="1">
    <citation type="submission" date="2020-08" db="EMBL/GenBank/DDBJ databases">
        <title>Sequencing the genomes of 1000 actinobacteria strains.</title>
        <authorList>
            <person name="Klenk H.-P."/>
        </authorList>
    </citation>
    <scope>NUCLEOTIDE SEQUENCE [LARGE SCALE GENOMIC DNA]</scope>
    <source>
        <strain evidence="1 2">DSM 43851</strain>
    </source>
</reference>
<accession>A0A7W9KT69</accession>
<name>A0A7W9KT69_9PSEU</name>
<organism evidence="1 2">
    <name type="scientific">Kutzneria kofuensis</name>
    <dbReference type="NCBI Taxonomy" id="103725"/>
    <lineage>
        <taxon>Bacteria</taxon>
        <taxon>Bacillati</taxon>
        <taxon>Actinomycetota</taxon>
        <taxon>Actinomycetes</taxon>
        <taxon>Pseudonocardiales</taxon>
        <taxon>Pseudonocardiaceae</taxon>
        <taxon>Kutzneria</taxon>
    </lineage>
</organism>
<dbReference type="EMBL" id="JACHIR010000004">
    <property type="protein sequence ID" value="MBB5897993.1"/>
    <property type="molecule type" value="Genomic_DNA"/>
</dbReference>
<dbReference type="AlphaFoldDB" id="A0A7W9KT69"/>
<evidence type="ECO:0000313" key="2">
    <source>
        <dbReference type="Proteomes" id="UP000585638"/>
    </source>
</evidence>
<sequence>MAGDRDQAIAAAISRLASANNVPVGIEHVCRACSAALGLAGVSLCTIGDLGLGEPIYATDVVSERAIELEITVGAGPGMQALRDGNVVMSTDLSSTAGLNQWPVLVPMLSSLGVQAVFAFPLAAAEVTIGVLELYRAYPGGLPMAALTDGQLFADYATALLLDSDCWRRGSDMADMLGGTLPEQWARVNLAAVVVSVQLGIGVTQAYQRLRAYAFTVDCQLREVADAVLEGGIQFTP</sequence>
<evidence type="ECO:0008006" key="3">
    <source>
        <dbReference type="Google" id="ProtNLM"/>
    </source>
</evidence>
<keyword evidence="2" id="KW-1185">Reference proteome</keyword>
<protein>
    <recommendedName>
        <fullName evidence="3">ANTAR domain-containing protein</fullName>
    </recommendedName>
</protein>